<reference evidence="2 3" key="1">
    <citation type="submission" date="2019-09" db="EMBL/GenBank/DDBJ databases">
        <title>A chromosome-level genome assembly of the Chinese tupelo Nyssa sinensis.</title>
        <authorList>
            <person name="Yang X."/>
            <person name="Kang M."/>
            <person name="Yang Y."/>
            <person name="Xiong H."/>
            <person name="Wang M."/>
            <person name="Zhang Z."/>
            <person name="Wang Z."/>
            <person name="Wu H."/>
            <person name="Ma T."/>
            <person name="Liu J."/>
            <person name="Xi Z."/>
        </authorList>
    </citation>
    <scope>NUCLEOTIDE SEQUENCE [LARGE SCALE GENOMIC DNA]</scope>
    <source>
        <strain evidence="2">J267</strain>
        <tissue evidence="2">Leaf</tissue>
    </source>
</reference>
<protein>
    <submittedName>
        <fullName evidence="2">Uncharacterized protein</fullName>
    </submittedName>
</protein>
<evidence type="ECO:0000256" key="1">
    <source>
        <dbReference type="SAM" id="Phobius"/>
    </source>
</evidence>
<dbReference type="EMBL" id="CM018049">
    <property type="protein sequence ID" value="KAA8520554.1"/>
    <property type="molecule type" value="Genomic_DNA"/>
</dbReference>
<sequence length="161" mass="17652">MTTKRGLSSTTAHRNRGGGSRFPIAILVFFSVLALLVFFVGRGLHTTTSIDQNDIFTGSGKQDVDWRERLALQHVKSLFSKEVIDIVTANTDDLGPLSLDFFRKNNLSSSWNVVGLDTSVENNATSAEPNHIATRIKQQTPRIKKDDSSGGKIVLVALLIL</sequence>
<keyword evidence="1" id="KW-1133">Transmembrane helix</keyword>
<dbReference type="Proteomes" id="UP000325577">
    <property type="component" value="Linkage Group LG6"/>
</dbReference>
<proteinExistence type="predicted"/>
<evidence type="ECO:0000313" key="2">
    <source>
        <dbReference type="EMBL" id="KAA8520554.1"/>
    </source>
</evidence>
<keyword evidence="1" id="KW-0472">Membrane</keyword>
<dbReference type="OrthoDB" id="1746643at2759"/>
<accession>A0A5J4ZRU8</accession>
<gene>
    <name evidence="2" type="ORF">F0562_014810</name>
</gene>
<organism evidence="2 3">
    <name type="scientific">Nyssa sinensis</name>
    <dbReference type="NCBI Taxonomy" id="561372"/>
    <lineage>
        <taxon>Eukaryota</taxon>
        <taxon>Viridiplantae</taxon>
        <taxon>Streptophyta</taxon>
        <taxon>Embryophyta</taxon>
        <taxon>Tracheophyta</taxon>
        <taxon>Spermatophyta</taxon>
        <taxon>Magnoliopsida</taxon>
        <taxon>eudicotyledons</taxon>
        <taxon>Gunneridae</taxon>
        <taxon>Pentapetalae</taxon>
        <taxon>asterids</taxon>
        <taxon>Cornales</taxon>
        <taxon>Nyssaceae</taxon>
        <taxon>Nyssa</taxon>
    </lineage>
</organism>
<keyword evidence="3" id="KW-1185">Reference proteome</keyword>
<keyword evidence="1" id="KW-0812">Transmembrane</keyword>
<feature type="transmembrane region" description="Helical" evidence="1">
    <location>
        <begin position="21"/>
        <end position="41"/>
    </location>
</feature>
<dbReference type="AlphaFoldDB" id="A0A5J4ZRU8"/>
<evidence type="ECO:0000313" key="3">
    <source>
        <dbReference type="Proteomes" id="UP000325577"/>
    </source>
</evidence>
<name>A0A5J4ZRU8_9ASTE</name>